<evidence type="ECO:0000256" key="1">
    <source>
        <dbReference type="SAM" id="MobiDB-lite"/>
    </source>
</evidence>
<organism evidence="2 3">
    <name type="scientific">Chitinophaga sancti</name>
    <dbReference type="NCBI Taxonomy" id="1004"/>
    <lineage>
        <taxon>Bacteria</taxon>
        <taxon>Pseudomonadati</taxon>
        <taxon>Bacteroidota</taxon>
        <taxon>Chitinophagia</taxon>
        <taxon>Chitinophagales</taxon>
        <taxon>Chitinophagaceae</taxon>
        <taxon>Chitinophaga</taxon>
    </lineage>
</organism>
<name>A0ABZ0XM11_9BACT</name>
<feature type="compositionally biased region" description="Polar residues" evidence="1">
    <location>
        <begin position="30"/>
        <end position="40"/>
    </location>
</feature>
<gene>
    <name evidence="2" type="ORF">SR876_08135</name>
</gene>
<dbReference type="RefSeq" id="WP_262487754.1">
    <property type="nucleotide sequence ID" value="NZ_CBHWAX010000050.1"/>
</dbReference>
<reference evidence="2 3" key="1">
    <citation type="submission" date="2023-11" db="EMBL/GenBank/DDBJ databases">
        <title>MicrobeMod: A computational toolkit for identifying prokaryotic methylation and restriction-modification with nanopore sequencing.</title>
        <authorList>
            <person name="Crits-Christoph A."/>
            <person name="Kang S.C."/>
            <person name="Lee H."/>
            <person name="Ostrov N."/>
        </authorList>
    </citation>
    <scope>NUCLEOTIDE SEQUENCE [LARGE SCALE GENOMIC DNA]</scope>
    <source>
        <strain evidence="2 3">ATCC 23090</strain>
    </source>
</reference>
<evidence type="ECO:0000313" key="2">
    <source>
        <dbReference type="EMBL" id="WQG91466.1"/>
    </source>
</evidence>
<dbReference type="Proteomes" id="UP001326715">
    <property type="component" value="Chromosome"/>
</dbReference>
<feature type="region of interest" description="Disordered" evidence="1">
    <location>
        <begin position="1"/>
        <end position="40"/>
    </location>
</feature>
<evidence type="ECO:0000313" key="3">
    <source>
        <dbReference type="Proteomes" id="UP001326715"/>
    </source>
</evidence>
<sequence length="40" mass="3998">MSAGAGVSGVYEGDSDEGEAMEKVGVKQLETGNSSPKPAQ</sequence>
<proteinExistence type="predicted"/>
<dbReference type="EMBL" id="CP140154">
    <property type="protein sequence ID" value="WQG91466.1"/>
    <property type="molecule type" value="Genomic_DNA"/>
</dbReference>
<accession>A0ABZ0XM11</accession>
<keyword evidence="3" id="KW-1185">Reference proteome</keyword>
<protein>
    <submittedName>
        <fullName evidence="2">Uncharacterized protein</fullName>
    </submittedName>
</protein>